<dbReference type="InterPro" id="IPR003593">
    <property type="entry name" value="AAA+_ATPase"/>
</dbReference>
<dbReference type="GO" id="GO:0005524">
    <property type="term" value="F:ATP binding"/>
    <property type="evidence" value="ECO:0007669"/>
    <property type="project" value="UniProtKB-UniRule"/>
</dbReference>
<dbReference type="InterPro" id="IPR036185">
    <property type="entry name" value="DNA_heli_DnaB-like_N_sf"/>
</dbReference>
<dbReference type="GO" id="GO:0003677">
    <property type="term" value="F:DNA binding"/>
    <property type="evidence" value="ECO:0007669"/>
    <property type="project" value="UniProtKB-UniRule"/>
</dbReference>
<organism evidence="15 16">
    <name type="scientific">Candidatus Allofournierella pullistercoris</name>
    <dbReference type="NCBI Taxonomy" id="2838597"/>
    <lineage>
        <taxon>Bacteria</taxon>
        <taxon>Bacillati</taxon>
        <taxon>Bacillota</taxon>
        <taxon>Clostridia</taxon>
        <taxon>Eubacteriales</taxon>
        <taxon>Oscillospiraceae</taxon>
        <taxon>Allofournierella</taxon>
    </lineage>
</organism>
<evidence type="ECO:0000256" key="5">
    <source>
        <dbReference type="ARBA" id="ARBA00022801"/>
    </source>
</evidence>
<dbReference type="InterPro" id="IPR007694">
    <property type="entry name" value="DNA_helicase_DnaB-like_C"/>
</dbReference>
<evidence type="ECO:0000256" key="9">
    <source>
        <dbReference type="ARBA" id="ARBA00023235"/>
    </source>
</evidence>
<proteinExistence type="inferred from homology"/>
<keyword evidence="3 12" id="KW-0235">DNA replication</keyword>
<name>A0A948T1U5_9FIRM</name>
<evidence type="ECO:0000256" key="10">
    <source>
        <dbReference type="ARBA" id="ARBA00048954"/>
    </source>
</evidence>
<dbReference type="GO" id="GO:0006269">
    <property type="term" value="P:DNA replication, synthesis of primer"/>
    <property type="evidence" value="ECO:0007669"/>
    <property type="project" value="UniProtKB-UniRule"/>
</dbReference>
<dbReference type="GO" id="GO:1990077">
    <property type="term" value="C:primosome complex"/>
    <property type="evidence" value="ECO:0007669"/>
    <property type="project" value="UniProtKB-UniRule"/>
</dbReference>
<dbReference type="PANTHER" id="PTHR30153">
    <property type="entry name" value="REPLICATIVE DNA HELICASE DNAB"/>
    <property type="match status" value="1"/>
</dbReference>
<feature type="domain" description="SF4 helicase" evidence="14">
    <location>
        <begin position="186"/>
        <end position="463"/>
    </location>
</feature>
<dbReference type="GO" id="GO:0005829">
    <property type="term" value="C:cytosol"/>
    <property type="evidence" value="ECO:0007669"/>
    <property type="project" value="TreeGrafter"/>
</dbReference>
<evidence type="ECO:0000256" key="4">
    <source>
        <dbReference type="ARBA" id="ARBA00022741"/>
    </source>
</evidence>
<dbReference type="AlphaFoldDB" id="A0A948T1U5"/>
<accession>A0A948T1U5</accession>
<evidence type="ECO:0000259" key="14">
    <source>
        <dbReference type="PROSITE" id="PS51199"/>
    </source>
</evidence>
<sequence>MQDTKLQLETMGLSEPYNMEAEQSVLGAALLDRERVMPTLIQLLKPEMFYARQNGEIFSQMVRLYSEDDRLDVVTLIDAVDQQNVFESTEAAKVYIMRLAEVVPTITNFEAYANIVVNRYMARQVMHLAQDILQKSSDQPNAEVLLESLEQSVTSLRANQKKEELTRLSDAFLETMATLQKIAGPDKDKYAGIPTGFTYLDNILTGMGRSDLIILAARPGMGKTSFALNIATNVAKKSRIPVAIFSLEMSKEQLTNRILSAEAGVDSHAFRSGALDNDDWRDLVNAMELLHEVPIFMDDTSGITIPEVKAKIRRINQDPDKKPIGLVVIDYLQLMTSGKRTENRVQEVSDITRNLKIMAKELNVPVIALSQLSRAAEKGSGRSDHRPQLSDLRDSGSIEQDADIVLFLYREGYYSSMSGENLEESDSTTAECIIAKNRHGETGKVDLGWDGAHTRFVNVDYHHG</sequence>
<comment type="similarity">
    <text evidence="1 12">Belongs to the helicase family. DnaB subfamily.</text>
</comment>
<dbReference type="Gene3D" id="3.40.50.300">
    <property type="entry name" value="P-loop containing nucleotide triphosphate hydrolases"/>
    <property type="match status" value="1"/>
</dbReference>
<dbReference type="Proteomes" id="UP000713596">
    <property type="component" value="Unassembled WGS sequence"/>
</dbReference>
<dbReference type="InterPro" id="IPR027417">
    <property type="entry name" value="P-loop_NTPase"/>
</dbReference>
<keyword evidence="5 12" id="KW-0378">Hydrolase</keyword>
<dbReference type="InterPro" id="IPR007692">
    <property type="entry name" value="DNA_helicase_DnaB"/>
</dbReference>
<dbReference type="CDD" id="cd00984">
    <property type="entry name" value="DnaB_C"/>
    <property type="match status" value="1"/>
</dbReference>
<dbReference type="InterPro" id="IPR007693">
    <property type="entry name" value="DNA_helicase_DnaB-like_N"/>
</dbReference>
<dbReference type="PANTHER" id="PTHR30153:SF2">
    <property type="entry name" value="REPLICATIVE DNA HELICASE"/>
    <property type="match status" value="1"/>
</dbReference>
<dbReference type="Pfam" id="PF03796">
    <property type="entry name" value="DnaB_C"/>
    <property type="match status" value="1"/>
</dbReference>
<reference evidence="15" key="2">
    <citation type="submission" date="2021-04" db="EMBL/GenBank/DDBJ databases">
        <authorList>
            <person name="Gilroy R."/>
        </authorList>
    </citation>
    <scope>NUCLEOTIDE SEQUENCE</scope>
    <source>
        <strain evidence="15">B5_2728</strain>
    </source>
</reference>
<dbReference type="NCBIfam" id="TIGR00665">
    <property type="entry name" value="DnaB"/>
    <property type="match status" value="1"/>
</dbReference>
<evidence type="ECO:0000256" key="12">
    <source>
        <dbReference type="RuleBase" id="RU362085"/>
    </source>
</evidence>
<reference evidence="15" key="1">
    <citation type="journal article" date="2021" name="PeerJ">
        <title>Extensive microbial diversity within the chicken gut microbiome revealed by metagenomics and culture.</title>
        <authorList>
            <person name="Gilroy R."/>
            <person name="Ravi A."/>
            <person name="Getino M."/>
            <person name="Pursley I."/>
            <person name="Horton D.L."/>
            <person name="Alikhan N.F."/>
            <person name="Baker D."/>
            <person name="Gharbi K."/>
            <person name="Hall N."/>
            <person name="Watson M."/>
            <person name="Adriaenssens E.M."/>
            <person name="Foster-Nyarko E."/>
            <person name="Jarju S."/>
            <person name="Secka A."/>
            <person name="Antonio M."/>
            <person name="Oren A."/>
            <person name="Chaudhuri R.R."/>
            <person name="La Ragione R."/>
            <person name="Hildebrand F."/>
            <person name="Pallen M.J."/>
        </authorList>
    </citation>
    <scope>NUCLEOTIDE SEQUENCE</scope>
    <source>
        <strain evidence="15">B5_2728</strain>
    </source>
</reference>
<dbReference type="EMBL" id="JAHLFP010000020">
    <property type="protein sequence ID" value="MBU3805820.1"/>
    <property type="molecule type" value="Genomic_DNA"/>
</dbReference>
<evidence type="ECO:0000256" key="7">
    <source>
        <dbReference type="ARBA" id="ARBA00022840"/>
    </source>
</evidence>
<evidence type="ECO:0000256" key="3">
    <source>
        <dbReference type="ARBA" id="ARBA00022705"/>
    </source>
</evidence>
<keyword evidence="2 12" id="KW-0639">Primosome</keyword>
<dbReference type="Gene3D" id="1.10.860.10">
    <property type="entry name" value="DNAb Helicase, Chain A"/>
    <property type="match status" value="1"/>
</dbReference>
<dbReference type="Pfam" id="PF00772">
    <property type="entry name" value="DnaB"/>
    <property type="match status" value="1"/>
</dbReference>
<dbReference type="InterPro" id="IPR016136">
    <property type="entry name" value="DNA_helicase_N/primase_C"/>
</dbReference>
<comment type="function">
    <text evidence="12">The main replicative DNA helicase, it participates in initiation and elongation during chromosome replication. Travels ahead of the DNA replisome, separating dsDNA into templates for DNA synthesis. A processive ATP-dependent 5'-3' DNA helicase it has DNA-dependent ATPase activity.</text>
</comment>
<keyword evidence="4 12" id="KW-0547">Nucleotide-binding</keyword>
<keyword evidence="6 12" id="KW-0347">Helicase</keyword>
<dbReference type="SUPFAM" id="SSF48024">
    <property type="entry name" value="N-terminal domain of DnaB helicase"/>
    <property type="match status" value="1"/>
</dbReference>
<dbReference type="SUPFAM" id="SSF52540">
    <property type="entry name" value="P-loop containing nucleoside triphosphate hydrolases"/>
    <property type="match status" value="1"/>
</dbReference>
<dbReference type="PROSITE" id="PS51199">
    <property type="entry name" value="SF4_HELICASE"/>
    <property type="match status" value="1"/>
</dbReference>
<comment type="catalytic activity">
    <reaction evidence="10 12">
        <text>ATP + H2O = ADP + phosphate + H(+)</text>
        <dbReference type="Rhea" id="RHEA:13065"/>
        <dbReference type="ChEBI" id="CHEBI:15377"/>
        <dbReference type="ChEBI" id="CHEBI:15378"/>
        <dbReference type="ChEBI" id="CHEBI:30616"/>
        <dbReference type="ChEBI" id="CHEBI:43474"/>
        <dbReference type="ChEBI" id="CHEBI:456216"/>
        <dbReference type="EC" id="5.6.2.3"/>
    </reaction>
</comment>
<comment type="caution">
    <text evidence="15">The sequence shown here is derived from an EMBL/GenBank/DDBJ whole genome shotgun (WGS) entry which is preliminary data.</text>
</comment>
<evidence type="ECO:0000256" key="2">
    <source>
        <dbReference type="ARBA" id="ARBA00022515"/>
    </source>
</evidence>
<keyword evidence="8 12" id="KW-0238">DNA-binding</keyword>
<evidence type="ECO:0000256" key="11">
    <source>
        <dbReference type="NCBIfam" id="TIGR00665"/>
    </source>
</evidence>
<gene>
    <name evidence="15" type="primary">dnaB</name>
    <name evidence="15" type="ORF">H9882_02880</name>
</gene>
<keyword evidence="7 12" id="KW-0067">ATP-binding</keyword>
<evidence type="ECO:0000256" key="8">
    <source>
        <dbReference type="ARBA" id="ARBA00023125"/>
    </source>
</evidence>
<evidence type="ECO:0000313" key="15">
    <source>
        <dbReference type="EMBL" id="MBU3805820.1"/>
    </source>
</evidence>
<evidence type="ECO:0000256" key="6">
    <source>
        <dbReference type="ARBA" id="ARBA00022806"/>
    </source>
</evidence>
<dbReference type="GO" id="GO:0043139">
    <property type="term" value="F:5'-3' DNA helicase activity"/>
    <property type="evidence" value="ECO:0007669"/>
    <property type="project" value="UniProtKB-EC"/>
</dbReference>
<feature type="region of interest" description="Disordered" evidence="13">
    <location>
        <begin position="375"/>
        <end position="394"/>
    </location>
</feature>
<dbReference type="GO" id="GO:0016787">
    <property type="term" value="F:hydrolase activity"/>
    <property type="evidence" value="ECO:0007669"/>
    <property type="project" value="UniProtKB-KW"/>
</dbReference>
<evidence type="ECO:0000256" key="13">
    <source>
        <dbReference type="SAM" id="MobiDB-lite"/>
    </source>
</evidence>
<dbReference type="EC" id="5.6.2.3" evidence="11 12"/>
<evidence type="ECO:0000313" key="16">
    <source>
        <dbReference type="Proteomes" id="UP000713596"/>
    </source>
</evidence>
<dbReference type="SMART" id="SM00382">
    <property type="entry name" value="AAA"/>
    <property type="match status" value="1"/>
</dbReference>
<keyword evidence="9" id="KW-0413">Isomerase</keyword>
<protein>
    <recommendedName>
        <fullName evidence="11 12">Replicative DNA helicase</fullName>
        <ecNumber evidence="11 12">5.6.2.3</ecNumber>
    </recommendedName>
</protein>
<evidence type="ECO:0000256" key="1">
    <source>
        <dbReference type="ARBA" id="ARBA00008428"/>
    </source>
</evidence>